<keyword evidence="3" id="KW-1185">Reference proteome</keyword>
<evidence type="ECO:0000256" key="1">
    <source>
        <dbReference type="SAM" id="MobiDB-lite"/>
    </source>
</evidence>
<name>A0A077MEG2_9MICO</name>
<proteinExistence type="predicted"/>
<reference evidence="2 3" key="1">
    <citation type="journal article" date="2013" name="ISME J.">
        <title>A metabolic model for members of the genus Tetrasphaera involved in enhanced biological phosphorus removal.</title>
        <authorList>
            <person name="Kristiansen R."/>
            <person name="Nguyen H.T.T."/>
            <person name="Saunders A.M."/>
            <person name="Nielsen J.L."/>
            <person name="Wimmer R."/>
            <person name="Le V.Q."/>
            <person name="McIlroy S.J."/>
            <person name="Petrovski S."/>
            <person name="Seviour R.J."/>
            <person name="Calteau A."/>
            <person name="Nielsen K.L."/>
            <person name="Nielsen P.H."/>
        </authorList>
    </citation>
    <scope>NUCLEOTIDE SEQUENCE [LARGE SCALE GENOMIC DNA]</scope>
    <source>
        <strain evidence="2 3">Ben 74</strain>
    </source>
</reference>
<evidence type="ECO:0000313" key="3">
    <source>
        <dbReference type="Proteomes" id="UP000035720"/>
    </source>
</evidence>
<dbReference type="Proteomes" id="UP000035720">
    <property type="component" value="Unassembled WGS sequence"/>
</dbReference>
<dbReference type="AlphaFoldDB" id="A0A077MEG2"/>
<accession>A0A077MEG2</accession>
<feature type="region of interest" description="Disordered" evidence="1">
    <location>
        <begin position="1"/>
        <end position="27"/>
    </location>
</feature>
<organism evidence="2 3">
    <name type="scientific">Nostocoides jenkinsii Ben 74</name>
    <dbReference type="NCBI Taxonomy" id="1193518"/>
    <lineage>
        <taxon>Bacteria</taxon>
        <taxon>Bacillati</taxon>
        <taxon>Actinomycetota</taxon>
        <taxon>Actinomycetes</taxon>
        <taxon>Micrococcales</taxon>
        <taxon>Intrasporangiaceae</taxon>
        <taxon>Nostocoides</taxon>
    </lineage>
</organism>
<protein>
    <submittedName>
        <fullName evidence="2">Uncharacterized protein</fullName>
    </submittedName>
</protein>
<dbReference type="STRING" id="1193518.BN13_360014"/>
<dbReference type="EMBL" id="CAJC01000146">
    <property type="protein sequence ID" value="CCI53328.1"/>
    <property type="molecule type" value="Genomic_DNA"/>
</dbReference>
<evidence type="ECO:0000313" key="2">
    <source>
        <dbReference type="EMBL" id="CCI53328.1"/>
    </source>
</evidence>
<gene>
    <name evidence="2" type="ORF">BN13_360014</name>
</gene>
<dbReference type="OrthoDB" id="33091at2"/>
<dbReference type="RefSeq" id="WP_048545575.1">
    <property type="nucleotide sequence ID" value="NZ_HF571038.1"/>
</dbReference>
<comment type="caution">
    <text evidence="2">The sequence shown here is derived from an EMBL/GenBank/DDBJ whole genome shotgun (WGS) entry which is preliminary data.</text>
</comment>
<sequence length="105" mass="11243">MNGAGGSDEVKDPGELTSLRGAEIDSADGLAYADPSSGLADEWGDLAEWEVVAGRTRSSGAEQVDGWVPFAQDNSAPRREFGVMSFDVPNEFDSLMSDAELSRWE</sequence>